<sequence length="358" mass="39847">MLPYLRRAAVCLLTVAAPLLSAQSALQAQQTQKPWPIKAVIVTTFEIGKDEGDVPGEFQLWVEREHLTETLDFPGGIHPIRTNPEHTVLGILSGTTLVNATTSLMALGTDTRFDLTHAYWLVNGIAGVDPADAGIGSAAWANYVVNDISRYIDPREMPKDWPTGYFAIGAHEPNKLPPSGGVINDRVNAYKLNTKLTTWAYNLTKDTQLLDSPQVAEFRKGFTGYPNAQKPPMVMIGDTFASDSYWHGKLMTDFANDWVKLFTDGQGNFVMTEMEDSGFTEAMKRLDRMKRVDYQRLMVLRTGSNFSMPRPGHTPIESVNSPYIGTRPAVENAWRVGSRVLHELTSKWETYATHVPGE</sequence>
<dbReference type="AlphaFoldDB" id="A0A5B9E424"/>
<organism evidence="2 3">
    <name type="scientific">Terriglobus albidus</name>
    <dbReference type="NCBI Taxonomy" id="1592106"/>
    <lineage>
        <taxon>Bacteria</taxon>
        <taxon>Pseudomonadati</taxon>
        <taxon>Acidobacteriota</taxon>
        <taxon>Terriglobia</taxon>
        <taxon>Terriglobales</taxon>
        <taxon>Acidobacteriaceae</taxon>
        <taxon>Terriglobus</taxon>
    </lineage>
</organism>
<dbReference type="GO" id="GO:0055085">
    <property type="term" value="P:transmembrane transport"/>
    <property type="evidence" value="ECO:0007669"/>
    <property type="project" value="InterPro"/>
</dbReference>
<feature type="chain" id="PRO_5023078520" evidence="1">
    <location>
        <begin position="28"/>
        <end position="358"/>
    </location>
</feature>
<evidence type="ECO:0000313" key="2">
    <source>
        <dbReference type="EMBL" id="QEE26688.1"/>
    </source>
</evidence>
<accession>A0A5B9E424</accession>
<gene>
    <name evidence="2" type="ORF">FTW19_00905</name>
</gene>
<dbReference type="PANTHER" id="PTHR38643:SF1">
    <property type="entry name" value="PURINE NUCLEOSIDE PERMEASE C285.05-RELATED"/>
    <property type="match status" value="1"/>
</dbReference>
<reference evidence="2 3" key="1">
    <citation type="submission" date="2019-08" db="EMBL/GenBank/DDBJ databases">
        <title>Complete genome sequence of Terriglobus albidus strain ORNL.</title>
        <authorList>
            <person name="Podar M."/>
        </authorList>
    </citation>
    <scope>NUCLEOTIDE SEQUENCE [LARGE SCALE GENOMIC DNA]</scope>
    <source>
        <strain evidence="2 3">ORNL</strain>
    </source>
</reference>
<dbReference type="RefSeq" id="WP_147645826.1">
    <property type="nucleotide sequence ID" value="NZ_CP042806.1"/>
</dbReference>
<feature type="signal peptide" evidence="1">
    <location>
        <begin position="1"/>
        <end position="27"/>
    </location>
</feature>
<dbReference type="KEGG" id="talb:FTW19_00905"/>
<dbReference type="PIRSF" id="PIRSF013171">
    <property type="entry name" value="Pur_nuclsid_perm"/>
    <property type="match status" value="1"/>
</dbReference>
<proteinExistence type="predicted"/>
<evidence type="ECO:0000256" key="1">
    <source>
        <dbReference type="SAM" id="SignalP"/>
    </source>
</evidence>
<evidence type="ECO:0000313" key="3">
    <source>
        <dbReference type="Proteomes" id="UP000321820"/>
    </source>
</evidence>
<name>A0A5B9E424_9BACT</name>
<dbReference type="EMBL" id="CP042806">
    <property type="protein sequence ID" value="QEE26688.1"/>
    <property type="molecule type" value="Genomic_DNA"/>
</dbReference>
<dbReference type="OrthoDB" id="109937at2"/>
<keyword evidence="3" id="KW-1185">Reference proteome</keyword>
<dbReference type="PANTHER" id="PTHR38643">
    <property type="entry name" value="PURINE NUCLEOSIDE PERMEASE C285.05-RELATED"/>
    <property type="match status" value="1"/>
</dbReference>
<dbReference type="InterPro" id="IPR009486">
    <property type="entry name" value="Pur_nuclsid_perm"/>
</dbReference>
<protein>
    <submittedName>
        <fullName evidence="2">Purine nucleoside permease</fullName>
    </submittedName>
</protein>
<keyword evidence="1" id="KW-0732">Signal</keyword>
<dbReference type="Pfam" id="PF06516">
    <property type="entry name" value="NUP"/>
    <property type="match status" value="1"/>
</dbReference>
<dbReference type="Proteomes" id="UP000321820">
    <property type="component" value="Chromosome"/>
</dbReference>